<reference evidence="8" key="1">
    <citation type="submission" date="2016-06" db="UniProtKB">
        <authorList>
            <consortium name="WormBaseParasite"/>
        </authorList>
    </citation>
    <scope>IDENTIFICATION</scope>
</reference>
<feature type="region of interest" description="Disordered" evidence="6">
    <location>
        <begin position="192"/>
        <end position="211"/>
    </location>
</feature>
<evidence type="ECO:0000256" key="1">
    <source>
        <dbReference type="ARBA" id="ARBA00004613"/>
    </source>
</evidence>
<dbReference type="Gene3D" id="3.30.1120.50">
    <property type="entry name" value="Pepsin inhibitor-3"/>
    <property type="match status" value="2"/>
</dbReference>
<evidence type="ECO:0000256" key="6">
    <source>
        <dbReference type="SAM" id="MobiDB-lite"/>
    </source>
</evidence>
<evidence type="ECO:0000256" key="2">
    <source>
        <dbReference type="ARBA" id="ARBA00008019"/>
    </source>
</evidence>
<evidence type="ECO:0000313" key="8">
    <source>
        <dbReference type="WBParaSite" id="GPUH_0000222701-mRNA-1"/>
    </source>
</evidence>
<organism evidence="8">
    <name type="scientific">Gongylonema pulchrum</name>
    <dbReference type="NCBI Taxonomy" id="637853"/>
    <lineage>
        <taxon>Eukaryota</taxon>
        <taxon>Metazoa</taxon>
        <taxon>Ecdysozoa</taxon>
        <taxon>Nematoda</taxon>
        <taxon>Chromadorea</taxon>
        <taxon>Rhabditida</taxon>
        <taxon>Spirurina</taxon>
        <taxon>Spiruromorpha</taxon>
        <taxon>Spiruroidea</taxon>
        <taxon>Gongylonematidae</taxon>
        <taxon>Gongylonema</taxon>
    </lineage>
</organism>
<sequence>LTIAVLEASPTRRHSKRFSGFSVAGIGGSAGCVVTGNKLFANGFFLRELTGEEQKELINYEEDSKRYKEEVKLSLEAKRKEWQQARHRKGGKALLSNSSKDLPKPPKKPSFCSASDTTQYYFDGCMVQNNKVFVGREYARDLTPEEVEELKIFDQKMTAYQKYLSATIQQQVDSLFGGKADFWSLFTDAHAKASPTTEPTTPESTTITEPVEAPPSPNFCIAIY</sequence>
<feature type="domain" description="Pepsin inhibitor-3-like repeated" evidence="7">
    <location>
        <begin position="14"/>
        <end position="82"/>
    </location>
</feature>
<proteinExistence type="inferred from homology"/>
<dbReference type="AlphaFoldDB" id="A0A183D0I1"/>
<protein>
    <submittedName>
        <fullName evidence="8">Pepsin-I3 domain-containing protein</fullName>
    </submittedName>
</protein>
<dbReference type="SUPFAM" id="SSF55149">
    <property type="entry name" value="Pepsin inhibitor-3"/>
    <property type="match status" value="1"/>
</dbReference>
<dbReference type="CDD" id="cd00225">
    <property type="entry name" value="API3"/>
    <property type="match status" value="1"/>
</dbReference>
<dbReference type="PANTHER" id="PTHR37969:SF1">
    <property type="entry name" value="PROTEIN CBG13105"/>
    <property type="match status" value="1"/>
</dbReference>
<feature type="domain" description="Pepsin inhibitor-3-like repeated" evidence="7">
    <location>
        <begin position="104"/>
        <end position="177"/>
    </location>
</feature>
<keyword evidence="4" id="KW-0732">Signal</keyword>
<accession>A0A183D0I1</accession>
<dbReference type="InterPro" id="IPR051901">
    <property type="entry name" value="Protease_Inhibitor_I33"/>
</dbReference>
<feature type="compositionally biased region" description="Low complexity" evidence="6">
    <location>
        <begin position="195"/>
        <end position="211"/>
    </location>
</feature>
<dbReference type="WBParaSite" id="GPUH_0000222701-mRNA-1">
    <property type="protein sequence ID" value="GPUH_0000222701-mRNA-1"/>
    <property type="gene ID" value="GPUH_0000222701"/>
</dbReference>
<evidence type="ECO:0000256" key="4">
    <source>
        <dbReference type="ARBA" id="ARBA00022729"/>
    </source>
</evidence>
<evidence type="ECO:0000259" key="7">
    <source>
        <dbReference type="Pfam" id="PF06394"/>
    </source>
</evidence>
<comment type="similarity">
    <text evidence="2">Belongs to the protease inhibitor I33 family.</text>
</comment>
<evidence type="ECO:0000256" key="3">
    <source>
        <dbReference type="ARBA" id="ARBA00022525"/>
    </source>
</evidence>
<keyword evidence="5" id="KW-1015">Disulfide bond</keyword>
<keyword evidence="3" id="KW-0964">Secreted</keyword>
<evidence type="ECO:0000256" key="5">
    <source>
        <dbReference type="ARBA" id="ARBA00023157"/>
    </source>
</evidence>
<feature type="region of interest" description="Disordered" evidence="6">
    <location>
        <begin position="85"/>
        <end position="110"/>
    </location>
</feature>
<comment type="subcellular location">
    <subcellularLocation>
        <location evidence="1">Secreted</location>
    </subcellularLocation>
</comment>
<dbReference type="InterPro" id="IPR010480">
    <property type="entry name" value="Pepsin-I3"/>
</dbReference>
<dbReference type="PANTHER" id="PTHR37969">
    <property type="entry name" value="PROTEIN CBG07421-RELATED"/>
    <property type="match status" value="1"/>
</dbReference>
<dbReference type="GO" id="GO:0005576">
    <property type="term" value="C:extracellular region"/>
    <property type="evidence" value="ECO:0007669"/>
    <property type="project" value="UniProtKB-SubCell"/>
</dbReference>
<dbReference type="InterPro" id="IPR038412">
    <property type="entry name" value="Pepsin-I3_sf"/>
</dbReference>
<dbReference type="Pfam" id="PF06394">
    <property type="entry name" value="Pepsin-I3"/>
    <property type="match status" value="2"/>
</dbReference>
<name>A0A183D0I1_9BILA</name>